<feature type="domain" description="HTH cro/C1-type" evidence="5">
    <location>
        <begin position="15"/>
        <end position="58"/>
    </location>
</feature>
<dbReference type="PANTHER" id="PTHR30146:SF109">
    <property type="entry name" value="HTH-TYPE TRANSCRIPTIONAL REGULATOR GALS"/>
    <property type="match status" value="1"/>
</dbReference>
<dbReference type="Proteomes" id="UP000618382">
    <property type="component" value="Unassembled WGS sequence"/>
</dbReference>
<comment type="caution">
    <text evidence="6">The sequence shown here is derived from an EMBL/GenBank/DDBJ whole genome shotgun (WGS) entry which is preliminary data.</text>
</comment>
<dbReference type="InterPro" id="IPR010982">
    <property type="entry name" value="Lambda_DNA-bd_dom_sf"/>
</dbReference>
<dbReference type="PANTHER" id="PTHR30146">
    <property type="entry name" value="LACI-RELATED TRANSCRIPTIONAL REPRESSOR"/>
    <property type="match status" value="1"/>
</dbReference>
<dbReference type="PROSITE" id="PS50932">
    <property type="entry name" value="HTH_LACI_2"/>
    <property type="match status" value="1"/>
</dbReference>
<dbReference type="InterPro" id="IPR001387">
    <property type="entry name" value="Cro/C1-type_HTH"/>
</dbReference>
<protein>
    <submittedName>
        <fullName evidence="6">LacI family transcriptional regulator</fullName>
    </submittedName>
</protein>
<dbReference type="SMART" id="SM00354">
    <property type="entry name" value="HTH_LACI"/>
    <property type="match status" value="1"/>
</dbReference>
<dbReference type="PROSITE" id="PS00356">
    <property type="entry name" value="HTH_LACI_1"/>
    <property type="match status" value="1"/>
</dbReference>
<sequence>MTLVTASPLPRKRATVHDVAREAGVSRGTISRMLNGDGYVSADARERIEAAIRKVGYVPSTTARNLVRQRTNAVGFVVHEPHALFLEDPNIGAILLGANEALSEADHQMVCLVVGSERDAERVGRYLRGGFVDGCVVVSAREHDPITAVVRAAQLPVAFVGHPPDLQDMSWVGIDNVASAHEITSRLLATGRHRVAMIAAALDRDSGADRLAGFRQALGDRFDAGLVARVEHYAYSDGVRAMTELLDRAPDVDGVFAASDALAAGALEALLRAGRRVPQDVGVVGFDDSAWATRCTPPLSTVRQPAEGLGRAAARSVLAQIAGEQRAPAAILLDTPVVWRASA</sequence>
<accession>A0ABQ4DCV3</accession>
<dbReference type="SUPFAM" id="SSF53822">
    <property type="entry name" value="Periplasmic binding protein-like I"/>
    <property type="match status" value="1"/>
</dbReference>
<dbReference type="CDD" id="cd01392">
    <property type="entry name" value="HTH_LacI"/>
    <property type="match status" value="1"/>
</dbReference>
<organism evidence="6 7">
    <name type="scientific">Cellulomonas oligotrophica</name>
    <dbReference type="NCBI Taxonomy" id="931536"/>
    <lineage>
        <taxon>Bacteria</taxon>
        <taxon>Bacillati</taxon>
        <taxon>Actinomycetota</taxon>
        <taxon>Actinomycetes</taxon>
        <taxon>Micrococcales</taxon>
        <taxon>Cellulomonadaceae</taxon>
        <taxon>Cellulomonas</taxon>
    </lineage>
</organism>
<dbReference type="CDD" id="cd06267">
    <property type="entry name" value="PBP1_LacI_sugar_binding-like"/>
    <property type="match status" value="1"/>
</dbReference>
<keyword evidence="3" id="KW-0804">Transcription</keyword>
<gene>
    <name evidence="6" type="ORF">Col01nite_24020</name>
</gene>
<dbReference type="InterPro" id="IPR000843">
    <property type="entry name" value="HTH_LacI"/>
</dbReference>
<dbReference type="InterPro" id="IPR028082">
    <property type="entry name" value="Peripla_BP_I"/>
</dbReference>
<keyword evidence="1" id="KW-0805">Transcription regulation</keyword>
<dbReference type="Pfam" id="PF00356">
    <property type="entry name" value="LacI"/>
    <property type="match status" value="1"/>
</dbReference>
<dbReference type="Gene3D" id="1.10.260.40">
    <property type="entry name" value="lambda repressor-like DNA-binding domains"/>
    <property type="match status" value="1"/>
</dbReference>
<dbReference type="SUPFAM" id="SSF47413">
    <property type="entry name" value="lambda repressor-like DNA-binding domains"/>
    <property type="match status" value="1"/>
</dbReference>
<evidence type="ECO:0000313" key="7">
    <source>
        <dbReference type="Proteomes" id="UP000618382"/>
    </source>
</evidence>
<reference evidence="6 7" key="1">
    <citation type="submission" date="2021-01" db="EMBL/GenBank/DDBJ databases">
        <title>Whole genome shotgun sequence of Cellulomonas oligotrophica NBRC 109435.</title>
        <authorList>
            <person name="Komaki H."/>
            <person name="Tamura T."/>
        </authorList>
    </citation>
    <scope>NUCLEOTIDE SEQUENCE [LARGE SCALE GENOMIC DNA]</scope>
    <source>
        <strain evidence="6 7">NBRC 109435</strain>
    </source>
</reference>
<name>A0ABQ4DCV3_9CELL</name>
<evidence type="ECO:0000256" key="1">
    <source>
        <dbReference type="ARBA" id="ARBA00023015"/>
    </source>
</evidence>
<proteinExistence type="predicted"/>
<dbReference type="PRINTS" id="PR00036">
    <property type="entry name" value="HTHLACI"/>
</dbReference>
<evidence type="ECO:0000259" key="4">
    <source>
        <dbReference type="PROSITE" id="PS50932"/>
    </source>
</evidence>
<evidence type="ECO:0000259" key="5">
    <source>
        <dbReference type="PROSITE" id="PS50943"/>
    </source>
</evidence>
<evidence type="ECO:0000256" key="3">
    <source>
        <dbReference type="ARBA" id="ARBA00023163"/>
    </source>
</evidence>
<keyword evidence="2" id="KW-0238">DNA-binding</keyword>
<dbReference type="Gene3D" id="3.40.50.2300">
    <property type="match status" value="2"/>
</dbReference>
<dbReference type="InterPro" id="IPR046335">
    <property type="entry name" value="LacI/GalR-like_sensor"/>
</dbReference>
<evidence type="ECO:0000256" key="2">
    <source>
        <dbReference type="ARBA" id="ARBA00023125"/>
    </source>
</evidence>
<dbReference type="PROSITE" id="PS50943">
    <property type="entry name" value="HTH_CROC1"/>
    <property type="match status" value="1"/>
</dbReference>
<dbReference type="Pfam" id="PF13377">
    <property type="entry name" value="Peripla_BP_3"/>
    <property type="match status" value="1"/>
</dbReference>
<feature type="domain" description="HTH lacI-type" evidence="4">
    <location>
        <begin position="14"/>
        <end position="68"/>
    </location>
</feature>
<keyword evidence="7" id="KW-1185">Reference proteome</keyword>
<evidence type="ECO:0000313" key="6">
    <source>
        <dbReference type="EMBL" id="GIG33243.1"/>
    </source>
</evidence>
<dbReference type="EMBL" id="BONN01000006">
    <property type="protein sequence ID" value="GIG33243.1"/>
    <property type="molecule type" value="Genomic_DNA"/>
</dbReference>